<name>A0A4C1TYS5_EUMVA</name>
<organism evidence="1 2">
    <name type="scientific">Eumeta variegata</name>
    <name type="common">Bagworm moth</name>
    <name type="synonym">Eumeta japonica</name>
    <dbReference type="NCBI Taxonomy" id="151549"/>
    <lineage>
        <taxon>Eukaryota</taxon>
        <taxon>Metazoa</taxon>
        <taxon>Ecdysozoa</taxon>
        <taxon>Arthropoda</taxon>
        <taxon>Hexapoda</taxon>
        <taxon>Insecta</taxon>
        <taxon>Pterygota</taxon>
        <taxon>Neoptera</taxon>
        <taxon>Endopterygota</taxon>
        <taxon>Lepidoptera</taxon>
        <taxon>Glossata</taxon>
        <taxon>Ditrysia</taxon>
        <taxon>Tineoidea</taxon>
        <taxon>Psychidae</taxon>
        <taxon>Oiketicinae</taxon>
        <taxon>Eumeta</taxon>
    </lineage>
</organism>
<gene>
    <name evidence="1" type="ORF">EVAR_8573_1</name>
</gene>
<dbReference type="Proteomes" id="UP000299102">
    <property type="component" value="Unassembled WGS sequence"/>
</dbReference>
<evidence type="ECO:0000313" key="2">
    <source>
        <dbReference type="Proteomes" id="UP000299102"/>
    </source>
</evidence>
<dbReference type="EMBL" id="BGZK01000100">
    <property type="protein sequence ID" value="GBP18746.1"/>
    <property type="molecule type" value="Genomic_DNA"/>
</dbReference>
<dbReference type="AlphaFoldDB" id="A0A4C1TYS5"/>
<accession>A0A4C1TYS5</accession>
<protein>
    <submittedName>
        <fullName evidence="1">Uncharacterized protein</fullName>
    </submittedName>
</protein>
<proteinExistence type="predicted"/>
<keyword evidence="2" id="KW-1185">Reference proteome</keyword>
<evidence type="ECO:0000313" key="1">
    <source>
        <dbReference type="EMBL" id="GBP18746.1"/>
    </source>
</evidence>
<sequence>MSVNREHNTNRHRIAIASISRWGTYRGKLPVPVTKSSGGGAGSSTVKAYLPTIFSLVIDELKSSTLAHCVSGVVKNRCRQHDSKVRGRWLNWFSEARSVYFQLILKTHCGVAVVVVARTRREYVKQSAPQAAIAWVTMVAGRPQPTLDRRVGFELEYPRPETNCERVRGKNENLTRTRLSHCPPAAFRLLVSELARRVARAGTRANPKALSALVINLSARLRRVADNKER</sequence>
<reference evidence="1 2" key="1">
    <citation type="journal article" date="2019" name="Commun. Biol.">
        <title>The bagworm genome reveals a unique fibroin gene that provides high tensile strength.</title>
        <authorList>
            <person name="Kono N."/>
            <person name="Nakamura H."/>
            <person name="Ohtoshi R."/>
            <person name="Tomita M."/>
            <person name="Numata K."/>
            <person name="Arakawa K."/>
        </authorList>
    </citation>
    <scope>NUCLEOTIDE SEQUENCE [LARGE SCALE GENOMIC DNA]</scope>
</reference>
<comment type="caution">
    <text evidence="1">The sequence shown here is derived from an EMBL/GenBank/DDBJ whole genome shotgun (WGS) entry which is preliminary data.</text>
</comment>